<evidence type="ECO:0000313" key="2">
    <source>
        <dbReference type="EMBL" id="NLV08873.1"/>
    </source>
</evidence>
<feature type="region of interest" description="Disordered" evidence="1">
    <location>
        <begin position="275"/>
        <end position="298"/>
    </location>
</feature>
<dbReference type="InterPro" id="IPR055519">
    <property type="entry name" value="DUF7093"/>
</dbReference>
<dbReference type="OrthoDB" id="205650at2157"/>
<comment type="caution">
    <text evidence="2">The sequence shown here is derived from an EMBL/GenBank/DDBJ whole genome shotgun (WGS) entry which is preliminary data.</text>
</comment>
<accession>A0A847TZW9</accession>
<proteinExistence type="predicted"/>
<dbReference type="EMBL" id="WOYG01000001">
    <property type="protein sequence ID" value="NLV08873.1"/>
    <property type="molecule type" value="Genomic_DNA"/>
</dbReference>
<feature type="compositionally biased region" description="Acidic residues" evidence="1">
    <location>
        <begin position="182"/>
        <end position="207"/>
    </location>
</feature>
<protein>
    <submittedName>
        <fullName evidence="2">Uncharacterized protein</fullName>
    </submittedName>
</protein>
<dbReference type="AlphaFoldDB" id="A0A847TZW9"/>
<evidence type="ECO:0000256" key="1">
    <source>
        <dbReference type="SAM" id="MobiDB-lite"/>
    </source>
</evidence>
<feature type="compositionally biased region" description="Acidic residues" evidence="1">
    <location>
        <begin position="129"/>
        <end position="172"/>
    </location>
</feature>
<name>A0A847TZW9_9EURY</name>
<feature type="region of interest" description="Disordered" evidence="1">
    <location>
        <begin position="44"/>
        <end position="256"/>
    </location>
</feature>
<reference evidence="2" key="1">
    <citation type="submission" date="2019-12" db="EMBL/GenBank/DDBJ databases">
        <title>Whole-genome sequence of Halomicrobium mukohataei pws1.</title>
        <authorList>
            <person name="Verma D.K."/>
            <person name="Gopal K."/>
            <person name="Prasad E.S."/>
        </authorList>
    </citation>
    <scope>NUCLEOTIDE SEQUENCE</scope>
    <source>
        <strain evidence="2">Pws1</strain>
    </source>
</reference>
<feature type="compositionally biased region" description="Acidic residues" evidence="1">
    <location>
        <begin position="80"/>
        <end position="104"/>
    </location>
</feature>
<evidence type="ECO:0000313" key="3">
    <source>
        <dbReference type="Proteomes" id="UP000608662"/>
    </source>
</evidence>
<feature type="compositionally biased region" description="Low complexity" evidence="1">
    <location>
        <begin position="67"/>
        <end position="79"/>
    </location>
</feature>
<dbReference type="RefSeq" id="WP_170092826.1">
    <property type="nucleotide sequence ID" value="NZ_WOYG01000001.1"/>
</dbReference>
<dbReference type="Proteomes" id="UP000608662">
    <property type="component" value="Unassembled WGS sequence"/>
</dbReference>
<feature type="compositionally biased region" description="Basic and acidic residues" evidence="1">
    <location>
        <begin position="44"/>
        <end position="54"/>
    </location>
</feature>
<organism evidence="2 3">
    <name type="scientific">Halomicrobium mukohataei</name>
    <dbReference type="NCBI Taxonomy" id="57705"/>
    <lineage>
        <taxon>Archaea</taxon>
        <taxon>Methanobacteriati</taxon>
        <taxon>Methanobacteriota</taxon>
        <taxon>Stenosarchaea group</taxon>
        <taxon>Halobacteria</taxon>
        <taxon>Halobacteriales</taxon>
        <taxon>Haloarculaceae</taxon>
        <taxon>Halomicrobium</taxon>
    </lineage>
</organism>
<sequence>MGLKCSVIGHAYGETTVERDREEQGSEVVITIREVETCERCGTERVVSENKEVTAIETPDDVETTEEAAASEPEATTPDTESESESDAAEASEPSDEEPDDTEDVPAAGEELSASEIVGGEETPSTPDADPDTGAEIIDAESDEPVSEEEAVDEELADPTVDPEIDEQDGDEQLGSGSSAVDTEEIDADDPDADDAMIIDEDDDDPVEQGSRQPGEWPEEPDTGDDGWQPDTIGTIDEDDEEQATETTTLTVPDGQFRCPECDFTTLVESSSLRRGDFCPECHRGTLVHEPEDETRKE</sequence>
<gene>
    <name evidence="2" type="ORF">GOC74_02855</name>
</gene>
<dbReference type="Pfam" id="PF23373">
    <property type="entry name" value="DUF7093"/>
    <property type="match status" value="1"/>
</dbReference>